<gene>
    <name evidence="2" type="ORF">CYMTET_3767</name>
</gene>
<dbReference type="EMBL" id="LGRX02000362">
    <property type="protein sequence ID" value="KAK3288778.1"/>
    <property type="molecule type" value="Genomic_DNA"/>
</dbReference>
<dbReference type="AlphaFoldDB" id="A0AAE0H2N2"/>
<name>A0AAE0H2N2_9CHLO</name>
<feature type="region of interest" description="Disordered" evidence="1">
    <location>
        <begin position="67"/>
        <end position="100"/>
    </location>
</feature>
<reference evidence="2 3" key="1">
    <citation type="journal article" date="2015" name="Genome Biol. Evol.">
        <title>Comparative Genomics of a Bacterivorous Green Alga Reveals Evolutionary Causalities and Consequences of Phago-Mixotrophic Mode of Nutrition.</title>
        <authorList>
            <person name="Burns J.A."/>
            <person name="Paasch A."/>
            <person name="Narechania A."/>
            <person name="Kim E."/>
        </authorList>
    </citation>
    <scope>NUCLEOTIDE SEQUENCE [LARGE SCALE GENOMIC DNA]</scope>
    <source>
        <strain evidence="2 3">PLY_AMNH</strain>
    </source>
</reference>
<organism evidence="2 3">
    <name type="scientific">Cymbomonas tetramitiformis</name>
    <dbReference type="NCBI Taxonomy" id="36881"/>
    <lineage>
        <taxon>Eukaryota</taxon>
        <taxon>Viridiplantae</taxon>
        <taxon>Chlorophyta</taxon>
        <taxon>Pyramimonadophyceae</taxon>
        <taxon>Pyramimonadales</taxon>
        <taxon>Pyramimonadaceae</taxon>
        <taxon>Cymbomonas</taxon>
    </lineage>
</organism>
<accession>A0AAE0H2N2</accession>
<evidence type="ECO:0000313" key="3">
    <source>
        <dbReference type="Proteomes" id="UP001190700"/>
    </source>
</evidence>
<comment type="caution">
    <text evidence="2">The sequence shown here is derived from an EMBL/GenBank/DDBJ whole genome shotgun (WGS) entry which is preliminary data.</text>
</comment>
<dbReference type="PROSITE" id="PS51257">
    <property type="entry name" value="PROKAR_LIPOPROTEIN"/>
    <property type="match status" value="1"/>
</dbReference>
<dbReference type="Proteomes" id="UP001190700">
    <property type="component" value="Unassembled WGS sequence"/>
</dbReference>
<evidence type="ECO:0000256" key="1">
    <source>
        <dbReference type="SAM" id="MobiDB-lite"/>
    </source>
</evidence>
<sequence>MDSPRSPPTTPSMVACLVGGAGEHARNRGNHDACDVEAAARIEGEECTLMTGIMMCTNLFCGPPTPSDLTYWEESGEDMRKEEEEDEAPSLPEDDSQELEFCSPSELEGEETMLPDFVFEVPTLPPSPLPHPPPLEEYLRFFTYLVTCESSVSLERC</sequence>
<feature type="compositionally biased region" description="Acidic residues" evidence="1">
    <location>
        <begin position="83"/>
        <end position="98"/>
    </location>
</feature>
<protein>
    <submittedName>
        <fullName evidence="2">Uncharacterized protein</fullName>
    </submittedName>
</protein>
<evidence type="ECO:0000313" key="2">
    <source>
        <dbReference type="EMBL" id="KAK3288778.1"/>
    </source>
</evidence>
<proteinExistence type="predicted"/>
<keyword evidence="3" id="KW-1185">Reference proteome</keyword>